<dbReference type="PRINTS" id="PR00996">
    <property type="entry name" value="CHERMTFRASE"/>
</dbReference>
<keyword evidence="12" id="KW-1185">Reference proteome</keyword>
<feature type="domain" description="CheR-type methyltransferase" evidence="10">
    <location>
        <begin position="124"/>
        <end position="393"/>
    </location>
</feature>
<dbReference type="Gene3D" id="3.40.50.2300">
    <property type="match status" value="1"/>
</dbReference>
<dbReference type="RefSeq" id="WP_011940942.1">
    <property type="nucleotide sequence ID" value="NC_009483.1"/>
</dbReference>
<dbReference type="InterPro" id="IPR001789">
    <property type="entry name" value="Sig_transdc_resp-reg_receiver"/>
</dbReference>
<dbReference type="SUPFAM" id="SSF52172">
    <property type="entry name" value="CheY-like"/>
    <property type="match status" value="1"/>
</dbReference>
<dbReference type="InterPro" id="IPR050903">
    <property type="entry name" value="Bact_Chemotaxis_MeTrfase"/>
</dbReference>
<evidence type="ECO:0000256" key="6">
    <source>
        <dbReference type="PROSITE-ProRule" id="PRU00169"/>
    </source>
</evidence>
<dbReference type="PANTHER" id="PTHR24422">
    <property type="entry name" value="CHEMOTAXIS PROTEIN METHYLTRANSFERASE"/>
    <property type="match status" value="1"/>
</dbReference>
<evidence type="ECO:0000259" key="9">
    <source>
        <dbReference type="PROSITE" id="PS50110"/>
    </source>
</evidence>
<evidence type="ECO:0000256" key="5">
    <source>
        <dbReference type="ARBA" id="ARBA00022691"/>
    </source>
</evidence>
<dbReference type="InterPro" id="IPR000780">
    <property type="entry name" value="CheR_MeTrfase"/>
</dbReference>
<dbReference type="GO" id="GO:0008983">
    <property type="term" value="F:protein-glutamate O-methyltransferase activity"/>
    <property type="evidence" value="ECO:0007669"/>
    <property type="project" value="UniProtKB-EC"/>
</dbReference>
<dbReference type="InterPro" id="IPR011990">
    <property type="entry name" value="TPR-like_helical_dom_sf"/>
</dbReference>
<evidence type="ECO:0000256" key="7">
    <source>
        <dbReference type="PROSITE-ProRule" id="PRU00339"/>
    </source>
</evidence>
<dbReference type="AlphaFoldDB" id="A5G943"/>
<dbReference type="GO" id="GO:0032259">
    <property type="term" value="P:methylation"/>
    <property type="evidence" value="ECO:0007669"/>
    <property type="project" value="UniProtKB-KW"/>
</dbReference>
<dbReference type="PANTHER" id="PTHR24422:SF19">
    <property type="entry name" value="CHEMOTAXIS PROTEIN METHYLTRANSFERASE"/>
    <property type="match status" value="1"/>
</dbReference>
<evidence type="ECO:0000313" key="11">
    <source>
        <dbReference type="EMBL" id="ABQ28311.1"/>
    </source>
</evidence>
<dbReference type="Proteomes" id="UP000006695">
    <property type="component" value="Chromosome"/>
</dbReference>
<dbReference type="HOGENOM" id="CLU_025854_4_1_7"/>
<evidence type="ECO:0000256" key="2">
    <source>
        <dbReference type="ARBA" id="ARBA00012534"/>
    </source>
</evidence>
<dbReference type="SUPFAM" id="SSF48452">
    <property type="entry name" value="TPR-like"/>
    <property type="match status" value="1"/>
</dbReference>
<sequence length="622" mass="71210">MSLHILVINENEALCDFLSHLLSEDGHEVSCVRGYREALQAARSERPELIILEVSTTAIGAVETADRLHRAEESRHVPVIVISDYPELEFELLNLFDFILTPVDTARLREDIETIAQGGKKRSLPSQSEPLSEQDYLLYYEYLLGHSGLHFERRNLKILERGLIKRMSALKIDSYREYYDYLILHQERRQELKKLLPFLTIGETYFFRYHAHFAALRKLLLDELATKKPGEKIKLRLWSAGCSTGEEPYSMAMTIMETVPGWQDMDIKILATDIDNRALKRARDGIYGPWAMRVIEKRYLDRYFDKIGKGYRLKDEVKSLVDFSHLNLQTAEFPSSAGEFSELDAVFCRNVIIYFTLATTREIIEKFSACLKPAGYLFLGHSETLSHISSRFERQTQDGGFYYLKKVFPPVAVSNEQPRSKPSKTTATVIKPARPKPPLPVKTVPPRSNAPAQSEIDLSQLFRKARQMFEEEHFTEAMQLLKEVIRHQPDHAGALITQGFILANDGHFQEALAACGKALGIDDLLAEAYFLKGLVLDMSDNLTEAAEEYRKAILLEMNFVMPHYQLSWLYARMGKDKERQRELNNTLNILAKLGKNSTIPYSGGLSREAFIEQLKRELEMAG</sequence>
<proteinExistence type="predicted"/>
<dbReference type="SMART" id="SM00448">
    <property type="entry name" value="REC"/>
    <property type="match status" value="1"/>
</dbReference>
<dbReference type="GO" id="GO:0000160">
    <property type="term" value="P:phosphorelay signal transduction system"/>
    <property type="evidence" value="ECO:0007669"/>
    <property type="project" value="InterPro"/>
</dbReference>
<dbReference type="InterPro" id="IPR022642">
    <property type="entry name" value="CheR_C"/>
</dbReference>
<feature type="repeat" description="TPR" evidence="7">
    <location>
        <begin position="526"/>
        <end position="559"/>
    </location>
</feature>
<dbReference type="Gene3D" id="3.40.50.150">
    <property type="entry name" value="Vaccinia Virus protein VP39"/>
    <property type="match status" value="1"/>
</dbReference>
<dbReference type="SMART" id="SM00028">
    <property type="entry name" value="TPR"/>
    <property type="match status" value="3"/>
</dbReference>
<dbReference type="SMART" id="SM00138">
    <property type="entry name" value="MeTrc"/>
    <property type="match status" value="1"/>
</dbReference>
<dbReference type="STRING" id="351605.Gura_4168"/>
<evidence type="ECO:0000256" key="8">
    <source>
        <dbReference type="SAM" id="MobiDB-lite"/>
    </source>
</evidence>
<feature type="region of interest" description="Disordered" evidence="8">
    <location>
        <begin position="414"/>
        <end position="451"/>
    </location>
</feature>
<evidence type="ECO:0000256" key="1">
    <source>
        <dbReference type="ARBA" id="ARBA00001541"/>
    </source>
</evidence>
<dbReference type="InterPro" id="IPR019734">
    <property type="entry name" value="TPR_rpt"/>
</dbReference>
<dbReference type="Pfam" id="PF01739">
    <property type="entry name" value="CheR"/>
    <property type="match status" value="1"/>
</dbReference>
<keyword evidence="4 11" id="KW-0808">Transferase</keyword>
<dbReference type="InterPro" id="IPR029063">
    <property type="entry name" value="SAM-dependent_MTases_sf"/>
</dbReference>
<dbReference type="InterPro" id="IPR011006">
    <property type="entry name" value="CheY-like_superfamily"/>
</dbReference>
<reference evidence="11 12" key="1">
    <citation type="submission" date="2007-05" db="EMBL/GenBank/DDBJ databases">
        <title>Complete sequence of Geobacter uraniireducens Rf4.</title>
        <authorList>
            <consortium name="US DOE Joint Genome Institute"/>
            <person name="Copeland A."/>
            <person name="Lucas S."/>
            <person name="Lapidus A."/>
            <person name="Barry K."/>
            <person name="Detter J.C."/>
            <person name="Glavina del Rio T."/>
            <person name="Hammon N."/>
            <person name="Israni S."/>
            <person name="Dalin E."/>
            <person name="Tice H."/>
            <person name="Pitluck S."/>
            <person name="Chertkov O."/>
            <person name="Brettin T."/>
            <person name="Bruce D."/>
            <person name="Han C."/>
            <person name="Schmutz J."/>
            <person name="Larimer F."/>
            <person name="Land M."/>
            <person name="Hauser L."/>
            <person name="Kyrpides N."/>
            <person name="Mikhailova N."/>
            <person name="Shelobolina E."/>
            <person name="Aklujkar M."/>
            <person name="Lovley D."/>
            <person name="Richardson P."/>
        </authorList>
    </citation>
    <scope>NUCLEOTIDE SEQUENCE [LARGE SCALE GENOMIC DNA]</scope>
    <source>
        <strain evidence="11 12">Rf4</strain>
    </source>
</reference>
<dbReference type="EMBL" id="CP000698">
    <property type="protein sequence ID" value="ABQ28311.1"/>
    <property type="molecule type" value="Genomic_DNA"/>
</dbReference>
<dbReference type="InterPro" id="IPR036804">
    <property type="entry name" value="CheR_N_sf"/>
</dbReference>
<keyword evidence="3 11" id="KW-0489">Methyltransferase</keyword>
<dbReference type="Gene3D" id="1.10.155.10">
    <property type="entry name" value="Chemotaxis receptor methyltransferase CheR, N-terminal domain"/>
    <property type="match status" value="1"/>
</dbReference>
<dbReference type="PROSITE" id="PS50123">
    <property type="entry name" value="CHER"/>
    <property type="match status" value="1"/>
</dbReference>
<dbReference type="PROSITE" id="PS50110">
    <property type="entry name" value="RESPONSE_REGULATORY"/>
    <property type="match status" value="1"/>
</dbReference>
<keyword evidence="7" id="KW-0802">TPR repeat</keyword>
<evidence type="ECO:0000256" key="3">
    <source>
        <dbReference type="ARBA" id="ARBA00022603"/>
    </source>
</evidence>
<evidence type="ECO:0000256" key="4">
    <source>
        <dbReference type="ARBA" id="ARBA00022679"/>
    </source>
</evidence>
<dbReference type="Gene3D" id="1.25.40.10">
    <property type="entry name" value="Tetratricopeptide repeat domain"/>
    <property type="match status" value="1"/>
</dbReference>
<protein>
    <recommendedName>
        <fullName evidence="2">protein-glutamate O-methyltransferase</fullName>
        <ecNumber evidence="2">2.1.1.80</ecNumber>
    </recommendedName>
</protein>
<comment type="catalytic activity">
    <reaction evidence="1">
        <text>L-glutamyl-[protein] + S-adenosyl-L-methionine = [protein]-L-glutamate 5-O-methyl ester + S-adenosyl-L-homocysteine</text>
        <dbReference type="Rhea" id="RHEA:24452"/>
        <dbReference type="Rhea" id="RHEA-COMP:10208"/>
        <dbReference type="Rhea" id="RHEA-COMP:10311"/>
        <dbReference type="ChEBI" id="CHEBI:29973"/>
        <dbReference type="ChEBI" id="CHEBI:57856"/>
        <dbReference type="ChEBI" id="CHEBI:59789"/>
        <dbReference type="ChEBI" id="CHEBI:82795"/>
        <dbReference type="EC" id="2.1.1.80"/>
    </reaction>
</comment>
<dbReference type="Pfam" id="PF00072">
    <property type="entry name" value="Response_reg"/>
    <property type="match status" value="1"/>
</dbReference>
<name>A5G943_GEOUR</name>
<feature type="domain" description="Response regulatory" evidence="9">
    <location>
        <begin position="4"/>
        <end position="116"/>
    </location>
</feature>
<gene>
    <name evidence="11" type="ordered locus">Gura_4168</name>
</gene>
<dbReference type="CDD" id="cd00156">
    <property type="entry name" value="REC"/>
    <property type="match status" value="1"/>
</dbReference>
<comment type="caution">
    <text evidence="6">Lacks conserved residue(s) required for the propagation of feature annotation.</text>
</comment>
<dbReference type="KEGG" id="gur:Gura_4168"/>
<dbReference type="SUPFAM" id="SSF47757">
    <property type="entry name" value="Chemotaxis receptor methyltransferase CheR, N-terminal domain"/>
    <property type="match status" value="1"/>
</dbReference>
<dbReference type="EC" id="2.1.1.80" evidence="2"/>
<evidence type="ECO:0000313" key="12">
    <source>
        <dbReference type="Proteomes" id="UP000006695"/>
    </source>
</evidence>
<dbReference type="PROSITE" id="PS50005">
    <property type="entry name" value="TPR"/>
    <property type="match status" value="1"/>
</dbReference>
<evidence type="ECO:0000259" key="10">
    <source>
        <dbReference type="PROSITE" id="PS50123"/>
    </source>
</evidence>
<keyword evidence="5" id="KW-0949">S-adenosyl-L-methionine</keyword>
<organism evidence="11 12">
    <name type="scientific">Geotalea uraniireducens (strain Rf4)</name>
    <name type="common">Geobacter uraniireducens</name>
    <dbReference type="NCBI Taxonomy" id="351605"/>
    <lineage>
        <taxon>Bacteria</taxon>
        <taxon>Pseudomonadati</taxon>
        <taxon>Thermodesulfobacteriota</taxon>
        <taxon>Desulfuromonadia</taxon>
        <taxon>Geobacterales</taxon>
        <taxon>Geobacteraceae</taxon>
        <taxon>Geotalea</taxon>
    </lineage>
</organism>
<dbReference type="SUPFAM" id="SSF53335">
    <property type="entry name" value="S-adenosyl-L-methionine-dependent methyltransferases"/>
    <property type="match status" value="1"/>
</dbReference>
<accession>A5G943</accession>
<dbReference type="OrthoDB" id="9786165at2"/>